<dbReference type="KEGG" id="apr:Apre_0406"/>
<dbReference type="Proteomes" id="UP000002294">
    <property type="component" value="Chromosome"/>
</dbReference>
<accession>C7RG44</accession>
<dbReference type="HOGENOM" id="CLU_130259_0_0_9"/>
<dbReference type="STRING" id="525919.Apre_0406"/>
<organism evidence="1 2">
    <name type="scientific">Anaerococcus prevotii (strain ATCC 9321 / DSM 20548 / JCM 6508 / NCTC 11806 / PC1)</name>
    <name type="common">Peptostreptococcus prevotii</name>
    <name type="synonym">Peptococcus prevotii</name>
    <dbReference type="NCBI Taxonomy" id="525919"/>
    <lineage>
        <taxon>Bacteria</taxon>
        <taxon>Bacillati</taxon>
        <taxon>Bacillota</taxon>
        <taxon>Tissierellia</taxon>
        <taxon>Tissierellales</taxon>
        <taxon>Peptoniphilaceae</taxon>
        <taxon>Anaerococcus</taxon>
    </lineage>
</organism>
<keyword evidence="2" id="KW-1185">Reference proteome</keyword>
<name>C7RG44_ANAPD</name>
<proteinExistence type="predicted"/>
<evidence type="ECO:0000313" key="1">
    <source>
        <dbReference type="EMBL" id="ACV28455.1"/>
    </source>
</evidence>
<gene>
    <name evidence="1" type="ordered locus">Apre_0406</name>
</gene>
<evidence type="ECO:0000313" key="2">
    <source>
        <dbReference type="Proteomes" id="UP000002294"/>
    </source>
</evidence>
<reference evidence="1 2" key="1">
    <citation type="journal article" date="2009" name="Stand. Genomic Sci.">
        <title>Complete genome sequence of Anaerococcus prevotii type strain (PC1).</title>
        <authorList>
            <person name="Labutti K."/>
            <person name="Pukall R."/>
            <person name="Steenblock K."/>
            <person name="Glavina Del Rio T."/>
            <person name="Tice H."/>
            <person name="Copeland A."/>
            <person name="Cheng J.F."/>
            <person name="Lucas S."/>
            <person name="Chen F."/>
            <person name="Nolan M."/>
            <person name="Bruce D."/>
            <person name="Goodwin L."/>
            <person name="Pitluck S."/>
            <person name="Ivanova N."/>
            <person name="Mavromatis K."/>
            <person name="Ovchinnikova G."/>
            <person name="Pati A."/>
            <person name="Chen A."/>
            <person name="Palaniappan K."/>
            <person name="Land M."/>
            <person name="Hauser L."/>
            <person name="Chang Y.J."/>
            <person name="Jeffries C.D."/>
            <person name="Chain P."/>
            <person name="Saunders E."/>
            <person name="Brettin T."/>
            <person name="Detter J.C."/>
            <person name="Han C."/>
            <person name="Goker M."/>
            <person name="Bristow J."/>
            <person name="Eisen J.A."/>
            <person name="Markowitz V."/>
            <person name="Hugenholtz P."/>
            <person name="Kyrpides N.C."/>
            <person name="Klenk H.P."/>
            <person name="Lapidus A."/>
        </authorList>
    </citation>
    <scope>NUCLEOTIDE SEQUENCE [LARGE SCALE GENOMIC DNA]</scope>
    <source>
        <strain evidence="2">ATCC 9321 / DSM 20548 / JCM 6508 / NCTC 11806 / PC1</strain>
    </source>
</reference>
<dbReference type="EMBL" id="CP001708">
    <property type="protein sequence ID" value="ACV28455.1"/>
    <property type="molecule type" value="Genomic_DNA"/>
</dbReference>
<sequence>MIEEKLNELYKRQVEVDKYIKDARKIYNDILISSRRIGKSSDFTGKKFLRGNIVGDFLRANKNHNANKSIGRIQEELLDFHSNLLIFDEKLANKLYLPSKVSEYSNINGKIADIAFRSKLRKKEVDISKSARSVQKVLMRLLSEKRKIAYDIRKIKEYKDL</sequence>
<dbReference type="AlphaFoldDB" id="C7RG44"/>
<dbReference type="eggNOG" id="ENOG5033UKB">
    <property type="taxonomic scope" value="Bacteria"/>
</dbReference>
<protein>
    <submittedName>
        <fullName evidence="1">Uncharacterized protein</fullName>
    </submittedName>
</protein>
<dbReference type="RefSeq" id="WP_015777367.1">
    <property type="nucleotide sequence ID" value="NC_013171.1"/>
</dbReference>